<evidence type="ECO:0000313" key="3">
    <source>
        <dbReference type="Proteomes" id="UP000683360"/>
    </source>
</evidence>
<keyword evidence="3" id="KW-1185">Reference proteome</keyword>
<keyword evidence="1" id="KW-0732">Signal</keyword>
<accession>A0A8S3U5X7</accession>
<dbReference type="OrthoDB" id="261433at2759"/>
<comment type="caution">
    <text evidence="2">The sequence shown here is derived from an EMBL/GenBank/DDBJ whole genome shotgun (WGS) entry which is preliminary data.</text>
</comment>
<protein>
    <submittedName>
        <fullName evidence="2">Uncharacterized protein</fullName>
    </submittedName>
</protein>
<sequence>MLSKIYSHRVSLNTCKMYHTFTAVFFLVLISVTMASSCPQCTAEGKQRTGNSSFQIKDGCWEYSCFCNCDGSWNCPTEDAREVLATFRTDLFSAQAVKMFHTLIAVLFVVLISVTTTSGCRQCTVNGQQYRGNSRFQFTNGCSRYNCMCNCDGSWNCPAEDTTNDCSGSNIGTGGYNYNCRQCQLSGQTYAGNSRFQYTDGCYRFNCDCHCDGSWTCPGSRTENIC</sequence>
<reference evidence="2" key="1">
    <citation type="submission" date="2021-03" db="EMBL/GenBank/DDBJ databases">
        <authorList>
            <person name="Bekaert M."/>
        </authorList>
    </citation>
    <scope>NUCLEOTIDE SEQUENCE</scope>
</reference>
<evidence type="ECO:0000313" key="2">
    <source>
        <dbReference type="EMBL" id="CAG2241244.1"/>
    </source>
</evidence>
<name>A0A8S3U5X7_MYTED</name>
<dbReference type="EMBL" id="CAJPWZ010002581">
    <property type="protein sequence ID" value="CAG2241244.1"/>
    <property type="molecule type" value="Genomic_DNA"/>
</dbReference>
<evidence type="ECO:0000256" key="1">
    <source>
        <dbReference type="SAM" id="SignalP"/>
    </source>
</evidence>
<feature type="chain" id="PRO_5035936567" evidence="1">
    <location>
        <begin position="36"/>
        <end position="226"/>
    </location>
</feature>
<dbReference type="AlphaFoldDB" id="A0A8S3U5X7"/>
<dbReference type="Proteomes" id="UP000683360">
    <property type="component" value="Unassembled WGS sequence"/>
</dbReference>
<gene>
    <name evidence="2" type="ORF">MEDL_53469</name>
</gene>
<proteinExistence type="predicted"/>
<organism evidence="2 3">
    <name type="scientific">Mytilus edulis</name>
    <name type="common">Blue mussel</name>
    <dbReference type="NCBI Taxonomy" id="6550"/>
    <lineage>
        <taxon>Eukaryota</taxon>
        <taxon>Metazoa</taxon>
        <taxon>Spiralia</taxon>
        <taxon>Lophotrochozoa</taxon>
        <taxon>Mollusca</taxon>
        <taxon>Bivalvia</taxon>
        <taxon>Autobranchia</taxon>
        <taxon>Pteriomorphia</taxon>
        <taxon>Mytilida</taxon>
        <taxon>Mytiloidea</taxon>
        <taxon>Mytilidae</taxon>
        <taxon>Mytilinae</taxon>
        <taxon>Mytilus</taxon>
    </lineage>
</organism>
<feature type="signal peptide" evidence="1">
    <location>
        <begin position="1"/>
        <end position="35"/>
    </location>
</feature>